<evidence type="ECO:0000313" key="2">
    <source>
        <dbReference type="Proteomes" id="UP000294682"/>
    </source>
</evidence>
<dbReference type="InterPro" id="IPR036249">
    <property type="entry name" value="Thioredoxin-like_sf"/>
</dbReference>
<dbReference type="Gene3D" id="3.40.30.10">
    <property type="entry name" value="Glutaredoxin"/>
    <property type="match status" value="1"/>
</dbReference>
<name>A0A9X8UL89_9FIRM</name>
<dbReference type="RefSeq" id="WP_079700354.1">
    <property type="nucleotide sequence ID" value="NZ_JADNAH010000047.1"/>
</dbReference>
<comment type="caution">
    <text evidence="1">The sequence shown here is derived from an EMBL/GenBank/DDBJ whole genome shotgun (WGS) entry which is preliminary data.</text>
</comment>
<dbReference type="EMBL" id="SLUK01000001">
    <property type="protein sequence ID" value="TCL45270.1"/>
    <property type="molecule type" value="Genomic_DNA"/>
</dbReference>
<accession>A0A9X8UL89</accession>
<evidence type="ECO:0000313" key="1">
    <source>
        <dbReference type="EMBL" id="TCL45270.1"/>
    </source>
</evidence>
<dbReference type="SUPFAM" id="SSF52833">
    <property type="entry name" value="Thioredoxin-like"/>
    <property type="match status" value="1"/>
</dbReference>
<sequence length="89" mass="9800">MVEVKVCVGSSCHMKGSYQVIKTFEELIKKNDLKDEVALKASFCMGQCLQGISITVNGEPVQNVGFANAQDVFYQHIYPLAKKNDGEDA</sequence>
<dbReference type="CDD" id="cd02980">
    <property type="entry name" value="TRX_Fd_family"/>
    <property type="match status" value="1"/>
</dbReference>
<reference evidence="1 2" key="1">
    <citation type="submission" date="2019-03" db="EMBL/GenBank/DDBJ databases">
        <title>Genomic Encyclopedia of Type Strains, Phase IV (KMG-IV): sequencing the most valuable type-strain genomes for metagenomic binning, comparative biology and taxonomic classification.</title>
        <authorList>
            <person name="Goeker M."/>
        </authorList>
    </citation>
    <scope>NUCLEOTIDE SEQUENCE [LARGE SCALE GENOMIC DNA]</scope>
    <source>
        <strain evidence="1 2">DSM 100433</strain>
    </source>
</reference>
<keyword evidence="2" id="KW-1185">Reference proteome</keyword>
<dbReference type="Proteomes" id="UP000294682">
    <property type="component" value="Unassembled WGS sequence"/>
</dbReference>
<dbReference type="OrthoDB" id="9807975at2"/>
<gene>
    <name evidence="1" type="ORF">EDD78_101252</name>
</gene>
<organism evidence="1 2">
    <name type="scientific">Harryflintia acetispora</name>
    <dbReference type="NCBI Taxonomy" id="1849041"/>
    <lineage>
        <taxon>Bacteria</taxon>
        <taxon>Bacillati</taxon>
        <taxon>Bacillota</taxon>
        <taxon>Clostridia</taxon>
        <taxon>Eubacteriales</taxon>
        <taxon>Oscillospiraceae</taxon>
        <taxon>Harryflintia</taxon>
    </lineage>
</organism>
<dbReference type="Pfam" id="PF01257">
    <property type="entry name" value="2Fe-2S_thioredx"/>
    <property type="match status" value="1"/>
</dbReference>
<protein>
    <submittedName>
        <fullName evidence="1">Thioredoxin-like protein</fullName>
    </submittedName>
</protein>
<dbReference type="AlphaFoldDB" id="A0A9X8UL89"/>
<proteinExistence type="predicted"/>